<dbReference type="PROSITE" id="PS50043">
    <property type="entry name" value="HTH_LUXR_2"/>
    <property type="match status" value="1"/>
</dbReference>
<keyword evidence="2 5" id="KW-0238">DNA-binding</keyword>
<dbReference type="InterPro" id="IPR016032">
    <property type="entry name" value="Sig_transdc_resp-reg_C-effctor"/>
</dbReference>
<keyword evidence="3" id="KW-0804">Transcription</keyword>
<dbReference type="Proteomes" id="UP001244552">
    <property type="component" value="Unassembled WGS sequence"/>
</dbReference>
<protein>
    <submittedName>
        <fullName evidence="5">DNA-binding NarL/FixJ family response regulator</fullName>
    </submittedName>
</protein>
<dbReference type="PRINTS" id="PR00038">
    <property type="entry name" value="HTHLUXR"/>
</dbReference>
<name>A0ABU0ME36_9PROT</name>
<dbReference type="SUPFAM" id="SSF46894">
    <property type="entry name" value="C-terminal effector domain of the bipartite response regulators"/>
    <property type="match status" value="1"/>
</dbReference>
<sequence>MPSGYLPAHVSAALRTEAGTTSSRGVDAITRLSQLSAREVDVLVLLAAGRTSKVAAHELGISPKTLEVHRARIMEKLSCSNPIELGRLWEAAVWSGLRPRAVLPSASAAVTAASHTRLL</sequence>
<dbReference type="Gene3D" id="1.10.10.10">
    <property type="entry name" value="Winged helix-like DNA-binding domain superfamily/Winged helix DNA-binding domain"/>
    <property type="match status" value="1"/>
</dbReference>
<gene>
    <name evidence="5" type="ORF">QO018_000519</name>
</gene>
<dbReference type="PANTHER" id="PTHR44688:SF16">
    <property type="entry name" value="DNA-BINDING TRANSCRIPTIONAL ACTIVATOR DEVR_DOSR"/>
    <property type="match status" value="1"/>
</dbReference>
<keyword evidence="1" id="KW-0805">Transcription regulation</keyword>
<evidence type="ECO:0000256" key="3">
    <source>
        <dbReference type="ARBA" id="ARBA00023163"/>
    </source>
</evidence>
<proteinExistence type="predicted"/>
<dbReference type="PANTHER" id="PTHR44688">
    <property type="entry name" value="DNA-BINDING TRANSCRIPTIONAL ACTIVATOR DEVR_DOSR"/>
    <property type="match status" value="1"/>
</dbReference>
<evidence type="ECO:0000259" key="4">
    <source>
        <dbReference type="PROSITE" id="PS50043"/>
    </source>
</evidence>
<reference evidence="5 6" key="1">
    <citation type="submission" date="2023-07" db="EMBL/GenBank/DDBJ databases">
        <title>Genomic Encyclopedia of Type Strains, Phase IV (KMG-IV): sequencing the most valuable type-strain genomes for metagenomic binning, comparative biology and taxonomic classification.</title>
        <authorList>
            <person name="Goeker M."/>
        </authorList>
    </citation>
    <scope>NUCLEOTIDE SEQUENCE [LARGE SCALE GENOMIC DNA]</scope>
    <source>
        <strain evidence="5 6">DSM 19922</strain>
    </source>
</reference>
<feature type="domain" description="HTH luxR-type" evidence="4">
    <location>
        <begin position="28"/>
        <end position="93"/>
    </location>
</feature>
<dbReference type="Pfam" id="PF00196">
    <property type="entry name" value="GerE"/>
    <property type="match status" value="1"/>
</dbReference>
<evidence type="ECO:0000313" key="6">
    <source>
        <dbReference type="Proteomes" id="UP001244552"/>
    </source>
</evidence>
<evidence type="ECO:0000313" key="5">
    <source>
        <dbReference type="EMBL" id="MDQ0531683.1"/>
    </source>
</evidence>
<organism evidence="5 6">
    <name type="scientific">Azospirillum picis</name>
    <dbReference type="NCBI Taxonomy" id="488438"/>
    <lineage>
        <taxon>Bacteria</taxon>
        <taxon>Pseudomonadati</taxon>
        <taxon>Pseudomonadota</taxon>
        <taxon>Alphaproteobacteria</taxon>
        <taxon>Rhodospirillales</taxon>
        <taxon>Azospirillaceae</taxon>
        <taxon>Azospirillum</taxon>
    </lineage>
</organism>
<evidence type="ECO:0000256" key="1">
    <source>
        <dbReference type="ARBA" id="ARBA00023015"/>
    </source>
</evidence>
<dbReference type="InterPro" id="IPR000792">
    <property type="entry name" value="Tscrpt_reg_LuxR_C"/>
</dbReference>
<keyword evidence="6" id="KW-1185">Reference proteome</keyword>
<dbReference type="GO" id="GO:0003677">
    <property type="term" value="F:DNA binding"/>
    <property type="evidence" value="ECO:0007669"/>
    <property type="project" value="UniProtKB-KW"/>
</dbReference>
<dbReference type="EMBL" id="JAUSVU010000002">
    <property type="protein sequence ID" value="MDQ0531683.1"/>
    <property type="molecule type" value="Genomic_DNA"/>
</dbReference>
<accession>A0ABU0ME36</accession>
<dbReference type="InterPro" id="IPR036388">
    <property type="entry name" value="WH-like_DNA-bd_sf"/>
</dbReference>
<dbReference type="SMART" id="SM00421">
    <property type="entry name" value="HTH_LUXR"/>
    <property type="match status" value="1"/>
</dbReference>
<evidence type="ECO:0000256" key="2">
    <source>
        <dbReference type="ARBA" id="ARBA00023125"/>
    </source>
</evidence>
<dbReference type="CDD" id="cd06170">
    <property type="entry name" value="LuxR_C_like"/>
    <property type="match status" value="1"/>
</dbReference>
<comment type="caution">
    <text evidence="5">The sequence shown here is derived from an EMBL/GenBank/DDBJ whole genome shotgun (WGS) entry which is preliminary data.</text>
</comment>